<accession>A0ABV0Z951</accession>
<gene>
    <name evidence="1" type="ORF">AMECASPLE_003035</name>
</gene>
<reference evidence="1 2" key="1">
    <citation type="submission" date="2021-06" db="EMBL/GenBank/DDBJ databases">
        <authorList>
            <person name="Palmer J.M."/>
        </authorList>
    </citation>
    <scope>NUCLEOTIDE SEQUENCE [LARGE SCALE GENOMIC DNA]</scope>
    <source>
        <strain evidence="1 2">AS_MEX2019</strain>
        <tissue evidence="1">Muscle</tissue>
    </source>
</reference>
<protein>
    <submittedName>
        <fullName evidence="1">Uncharacterized protein</fullName>
    </submittedName>
</protein>
<evidence type="ECO:0000313" key="1">
    <source>
        <dbReference type="EMBL" id="MEQ2302101.1"/>
    </source>
</evidence>
<organism evidence="1 2">
    <name type="scientific">Ameca splendens</name>
    <dbReference type="NCBI Taxonomy" id="208324"/>
    <lineage>
        <taxon>Eukaryota</taxon>
        <taxon>Metazoa</taxon>
        <taxon>Chordata</taxon>
        <taxon>Craniata</taxon>
        <taxon>Vertebrata</taxon>
        <taxon>Euteleostomi</taxon>
        <taxon>Actinopterygii</taxon>
        <taxon>Neopterygii</taxon>
        <taxon>Teleostei</taxon>
        <taxon>Neoteleostei</taxon>
        <taxon>Acanthomorphata</taxon>
        <taxon>Ovalentaria</taxon>
        <taxon>Atherinomorphae</taxon>
        <taxon>Cyprinodontiformes</taxon>
        <taxon>Goodeidae</taxon>
        <taxon>Ameca</taxon>
    </lineage>
</organism>
<keyword evidence="2" id="KW-1185">Reference proteome</keyword>
<dbReference type="Proteomes" id="UP001469553">
    <property type="component" value="Unassembled WGS sequence"/>
</dbReference>
<comment type="caution">
    <text evidence="1">The sequence shown here is derived from an EMBL/GenBank/DDBJ whole genome shotgun (WGS) entry which is preliminary data.</text>
</comment>
<name>A0ABV0Z951_9TELE</name>
<proteinExistence type="predicted"/>
<evidence type="ECO:0000313" key="2">
    <source>
        <dbReference type="Proteomes" id="UP001469553"/>
    </source>
</evidence>
<dbReference type="EMBL" id="JAHRIP010056545">
    <property type="protein sequence ID" value="MEQ2302101.1"/>
    <property type="molecule type" value="Genomic_DNA"/>
</dbReference>
<sequence length="106" mass="12210">MQLSTQFMVPSAAPDHHTTTTMVDCCNDVLSLNCCFTFTPDVIGCTSFRRFHFGFVSPQNTFQKQVYLAKVRQFFVLTLVNHFFFHPESLPFLPSFYSLLHDGHQP</sequence>